<dbReference type="InterPro" id="IPR049331">
    <property type="entry name" value="Top1B_N_bact"/>
</dbReference>
<dbReference type="Gene3D" id="3.90.15.10">
    <property type="entry name" value="Topoisomerase I, Chain A, domain 3"/>
    <property type="match status" value="1"/>
</dbReference>
<keyword evidence="6" id="KW-0413">Isomerase</keyword>
<dbReference type="GO" id="GO:0006265">
    <property type="term" value="P:DNA topological change"/>
    <property type="evidence" value="ECO:0007669"/>
    <property type="project" value="InterPro"/>
</dbReference>
<protein>
    <recommendedName>
        <fullName evidence="3">DNA topoisomerase</fullName>
        <ecNumber evidence="3">5.6.2.1</ecNumber>
    </recommendedName>
</protein>
<keyword evidence="4" id="KW-0799">Topoisomerase</keyword>
<dbReference type="Pfam" id="PF01028">
    <property type="entry name" value="Topoisom_I"/>
    <property type="match status" value="1"/>
</dbReference>
<dbReference type="OrthoDB" id="9778962at2"/>
<feature type="domain" description="DNA topoisomerase IB N-terminal" evidence="8">
    <location>
        <begin position="43"/>
        <end position="91"/>
    </location>
</feature>
<evidence type="ECO:0000256" key="6">
    <source>
        <dbReference type="ARBA" id="ARBA00023235"/>
    </source>
</evidence>
<dbReference type="AlphaFoldDB" id="A0A1L3EQC9"/>
<dbReference type="PRINTS" id="PR00416">
    <property type="entry name" value="EUTPISMRASEI"/>
</dbReference>
<reference evidence="10" key="1">
    <citation type="submission" date="2016-09" db="EMBL/GenBank/DDBJ databases">
        <authorList>
            <person name="Lysoe E."/>
        </authorList>
    </citation>
    <scope>NUCLEOTIDE SEQUENCE [LARGE SCALE GENOMIC DNA]</scope>
    <source>
        <strain evidence="10">LJ96T</strain>
    </source>
</reference>
<feature type="domain" description="DNA topoisomerase I catalytic core eukaryotic-type" evidence="7">
    <location>
        <begin position="102"/>
        <end position="309"/>
    </location>
</feature>
<dbReference type="GO" id="GO:0003677">
    <property type="term" value="F:DNA binding"/>
    <property type="evidence" value="ECO:0007669"/>
    <property type="project" value="UniProtKB-KW"/>
</dbReference>
<dbReference type="SUPFAM" id="SSF56349">
    <property type="entry name" value="DNA breaking-rejoining enzymes"/>
    <property type="match status" value="1"/>
</dbReference>
<comment type="catalytic activity">
    <reaction evidence="1">
        <text>ATP-independent breakage of single-stranded DNA, followed by passage and rejoining.</text>
        <dbReference type="EC" id="5.6.2.1"/>
    </reaction>
</comment>
<keyword evidence="5" id="KW-0238">DNA-binding</keyword>
<evidence type="ECO:0000256" key="4">
    <source>
        <dbReference type="ARBA" id="ARBA00023029"/>
    </source>
</evidence>
<sequence>MSRKPPDAALEVPDVERAHAKAAGLVYVCDTDNGITRCKRGRGFHYLDIDGKRVTDEDVLTRIRALAIPPAYTKVWICPNERGHLQATGRDARLRKQYRYHAKWRSVRDRDKFERILEFGEALPRLRRRLRKDLALPGLPREKVLALVVSLLEETMIRVGNDAYARENNSFGLTTLRSRHVAARQGRIEFHFRGKSGQWRDVTLDDRRLVKAIRKVQELPGQRLFQYLDDDGQRQPIDSGMVNDYLREVTGGEFTAKDFRTWGGTINAVAVLAARTVPDEGGERAVKATLAEAVKEVAAVLGNTPAVCRASYIHPEVFAGWLDGELHRRVPESGVAFPRKLETSTLAFLRRRLHVSRRSR</sequence>
<dbReference type="InterPro" id="IPR001631">
    <property type="entry name" value="TopoI"/>
</dbReference>
<dbReference type="InterPro" id="IPR035447">
    <property type="entry name" value="DNA_topo_I_N_sf"/>
</dbReference>
<comment type="similarity">
    <text evidence="2">Belongs to the type IB topoisomerase family.</text>
</comment>
<dbReference type="PROSITE" id="PS52038">
    <property type="entry name" value="TOPO_IB_2"/>
    <property type="match status" value="1"/>
</dbReference>
<dbReference type="GO" id="GO:0003917">
    <property type="term" value="F:DNA topoisomerase type I (single strand cut, ATP-independent) activity"/>
    <property type="evidence" value="ECO:0007669"/>
    <property type="project" value="UniProtKB-EC"/>
</dbReference>
<proteinExistence type="inferred from homology"/>
<organism evidence="9 10">
    <name type="scientific">Luteibacter rhizovicinus DSM 16549</name>
    <dbReference type="NCBI Taxonomy" id="1440763"/>
    <lineage>
        <taxon>Bacteria</taxon>
        <taxon>Pseudomonadati</taxon>
        <taxon>Pseudomonadota</taxon>
        <taxon>Gammaproteobacteria</taxon>
        <taxon>Lysobacterales</taxon>
        <taxon>Rhodanobacteraceae</taxon>
        <taxon>Luteibacter</taxon>
    </lineage>
</organism>
<accession>A0A1L3EQC9</accession>
<evidence type="ECO:0000256" key="2">
    <source>
        <dbReference type="ARBA" id="ARBA00006645"/>
    </source>
</evidence>
<evidence type="ECO:0000256" key="5">
    <source>
        <dbReference type="ARBA" id="ARBA00023125"/>
    </source>
</evidence>
<dbReference type="Gene3D" id="3.30.66.10">
    <property type="entry name" value="DNA topoisomerase I domain"/>
    <property type="match status" value="1"/>
</dbReference>
<dbReference type="Proteomes" id="UP000182987">
    <property type="component" value="Chromosome"/>
</dbReference>
<dbReference type="KEGG" id="lrz:BJI69_04670"/>
<evidence type="ECO:0000256" key="1">
    <source>
        <dbReference type="ARBA" id="ARBA00000213"/>
    </source>
</evidence>
<dbReference type="RefSeq" id="WP_046966263.1">
    <property type="nucleotide sequence ID" value="NZ_CP017480.1"/>
</dbReference>
<name>A0A1L3EQC9_9GAMM</name>
<dbReference type="Gene3D" id="1.10.132.120">
    <property type="match status" value="1"/>
</dbReference>
<gene>
    <name evidence="9" type="ORF">BJI69_04670</name>
</gene>
<evidence type="ECO:0000313" key="10">
    <source>
        <dbReference type="Proteomes" id="UP000182987"/>
    </source>
</evidence>
<evidence type="ECO:0000256" key="3">
    <source>
        <dbReference type="ARBA" id="ARBA00012891"/>
    </source>
</evidence>
<evidence type="ECO:0000259" key="7">
    <source>
        <dbReference type="Pfam" id="PF01028"/>
    </source>
</evidence>
<dbReference type="Pfam" id="PF21338">
    <property type="entry name" value="Top1B_N_bact"/>
    <property type="match status" value="1"/>
</dbReference>
<evidence type="ECO:0000259" key="8">
    <source>
        <dbReference type="Pfam" id="PF21338"/>
    </source>
</evidence>
<evidence type="ECO:0000313" key="9">
    <source>
        <dbReference type="EMBL" id="APG03271.1"/>
    </source>
</evidence>
<dbReference type="SUPFAM" id="SSF55869">
    <property type="entry name" value="DNA topoisomerase I domain"/>
    <property type="match status" value="1"/>
</dbReference>
<dbReference type="STRING" id="1440763.BJI69_04670"/>
<dbReference type="InterPro" id="IPR014711">
    <property type="entry name" value="TopoI_cat_a-hlx-sub_euk"/>
</dbReference>
<dbReference type="InterPro" id="IPR011010">
    <property type="entry name" value="DNA_brk_join_enz"/>
</dbReference>
<dbReference type="EC" id="5.6.2.1" evidence="3"/>
<dbReference type="InterPro" id="IPR013500">
    <property type="entry name" value="TopoI_cat_euk"/>
</dbReference>
<keyword evidence="10" id="KW-1185">Reference proteome</keyword>
<dbReference type="EMBL" id="CP017480">
    <property type="protein sequence ID" value="APG03271.1"/>
    <property type="molecule type" value="Genomic_DNA"/>
</dbReference>